<reference evidence="2 3" key="1">
    <citation type="submission" date="2020-02" db="EMBL/GenBank/DDBJ databases">
        <title>Draft genome sequence of Haematococcus lacustris strain NIES-144.</title>
        <authorList>
            <person name="Morimoto D."/>
            <person name="Nakagawa S."/>
            <person name="Yoshida T."/>
            <person name="Sawayama S."/>
        </authorList>
    </citation>
    <scope>NUCLEOTIDE SEQUENCE [LARGE SCALE GENOMIC DNA]</scope>
    <source>
        <strain evidence="2 3">NIES-144</strain>
    </source>
</reference>
<dbReference type="Proteomes" id="UP000485058">
    <property type="component" value="Unassembled WGS sequence"/>
</dbReference>
<evidence type="ECO:0000256" key="1">
    <source>
        <dbReference type="SAM" id="MobiDB-lite"/>
    </source>
</evidence>
<keyword evidence="3" id="KW-1185">Reference proteome</keyword>
<comment type="caution">
    <text evidence="2">The sequence shown here is derived from an EMBL/GenBank/DDBJ whole genome shotgun (WGS) entry which is preliminary data.</text>
</comment>
<gene>
    <name evidence="2" type="ORF">HaLaN_12357</name>
</gene>
<name>A0A699Z0F6_HAELA</name>
<evidence type="ECO:0000313" key="2">
    <source>
        <dbReference type="EMBL" id="GFH16013.1"/>
    </source>
</evidence>
<accession>A0A699Z0F6</accession>
<dbReference type="AlphaFoldDB" id="A0A699Z0F6"/>
<feature type="region of interest" description="Disordered" evidence="1">
    <location>
        <begin position="153"/>
        <end position="172"/>
    </location>
</feature>
<dbReference type="EMBL" id="BLLF01000932">
    <property type="protein sequence ID" value="GFH16013.1"/>
    <property type="molecule type" value="Genomic_DNA"/>
</dbReference>
<proteinExistence type="predicted"/>
<sequence length="172" mass="17746">MQMSCNAQGKLTGEQNSVNKEQHVCLWVISLSYSNQVKASSIAPLMTANPTPVALFSPGPLGTSSKLAAQRPMRYCGPGHQCPAGTLQPGVTSPNLGQPVIDQLVALLVLIAHEGQSLQVLPAAQLQGALHALPNALKVDACGGIPVQPPAPWGAWGRGAGPGFGKADRSSQ</sequence>
<evidence type="ECO:0000313" key="3">
    <source>
        <dbReference type="Proteomes" id="UP000485058"/>
    </source>
</evidence>
<protein>
    <submittedName>
        <fullName evidence="2">Uncharacterized protein</fullName>
    </submittedName>
</protein>
<organism evidence="2 3">
    <name type="scientific">Haematococcus lacustris</name>
    <name type="common">Green alga</name>
    <name type="synonym">Haematococcus pluvialis</name>
    <dbReference type="NCBI Taxonomy" id="44745"/>
    <lineage>
        <taxon>Eukaryota</taxon>
        <taxon>Viridiplantae</taxon>
        <taxon>Chlorophyta</taxon>
        <taxon>core chlorophytes</taxon>
        <taxon>Chlorophyceae</taxon>
        <taxon>CS clade</taxon>
        <taxon>Chlamydomonadales</taxon>
        <taxon>Haematococcaceae</taxon>
        <taxon>Haematococcus</taxon>
    </lineage>
</organism>